<dbReference type="InterPro" id="IPR019405">
    <property type="entry name" value="Lactonase_7-beta_prop"/>
</dbReference>
<keyword evidence="3" id="KW-0413">Isomerase</keyword>
<gene>
    <name evidence="3" type="ORF">BDK92_2311</name>
</gene>
<evidence type="ECO:0000256" key="2">
    <source>
        <dbReference type="SAM" id="MobiDB-lite"/>
    </source>
</evidence>
<dbReference type="InterPro" id="IPR015943">
    <property type="entry name" value="WD40/YVTN_repeat-like_dom_sf"/>
</dbReference>
<feature type="region of interest" description="Disordered" evidence="2">
    <location>
        <begin position="193"/>
        <end position="212"/>
    </location>
</feature>
<dbReference type="GO" id="GO:0016853">
    <property type="term" value="F:isomerase activity"/>
    <property type="evidence" value="ECO:0007669"/>
    <property type="project" value="UniProtKB-KW"/>
</dbReference>
<evidence type="ECO:0000313" key="4">
    <source>
        <dbReference type="Proteomes" id="UP000277671"/>
    </source>
</evidence>
<dbReference type="InterPro" id="IPR050282">
    <property type="entry name" value="Cycloisomerase_2"/>
</dbReference>
<reference evidence="3 4" key="1">
    <citation type="submission" date="2018-10" db="EMBL/GenBank/DDBJ databases">
        <title>Sequencing the genomes of 1000 actinobacteria strains.</title>
        <authorList>
            <person name="Klenk H.-P."/>
        </authorList>
    </citation>
    <scope>NUCLEOTIDE SEQUENCE [LARGE SCALE GENOMIC DNA]</scope>
    <source>
        <strain evidence="3 4">DSM 45175</strain>
    </source>
</reference>
<dbReference type="EMBL" id="RBKT01000001">
    <property type="protein sequence ID" value="RKR88007.1"/>
    <property type="molecule type" value="Genomic_DNA"/>
</dbReference>
<dbReference type="GO" id="GO:0005829">
    <property type="term" value="C:cytosol"/>
    <property type="evidence" value="ECO:0007669"/>
    <property type="project" value="TreeGrafter"/>
</dbReference>
<dbReference type="Proteomes" id="UP000277671">
    <property type="component" value="Unassembled WGS sequence"/>
</dbReference>
<keyword evidence="4" id="KW-1185">Reference proteome</keyword>
<organism evidence="3 4">
    <name type="scientific">Micromonospora pisi</name>
    <dbReference type="NCBI Taxonomy" id="589240"/>
    <lineage>
        <taxon>Bacteria</taxon>
        <taxon>Bacillati</taxon>
        <taxon>Actinomycetota</taxon>
        <taxon>Actinomycetes</taxon>
        <taxon>Micromonosporales</taxon>
        <taxon>Micromonosporaceae</taxon>
        <taxon>Micromonospora</taxon>
    </lineage>
</organism>
<dbReference type="SUPFAM" id="SSF51004">
    <property type="entry name" value="C-terminal (heme d1) domain of cytochrome cd1-nitrite reductase"/>
    <property type="match status" value="1"/>
</dbReference>
<comment type="caution">
    <text evidence="3">The sequence shown here is derived from an EMBL/GenBank/DDBJ whole genome shotgun (WGS) entry which is preliminary data.</text>
</comment>
<protein>
    <submittedName>
        <fullName evidence="3">6-phosphogluconolactonase (Cycloisomerase 2 family)</fullName>
    </submittedName>
</protein>
<evidence type="ECO:0000313" key="3">
    <source>
        <dbReference type="EMBL" id="RKR88007.1"/>
    </source>
</evidence>
<proteinExistence type="inferred from homology"/>
<evidence type="ECO:0000256" key="1">
    <source>
        <dbReference type="ARBA" id="ARBA00005564"/>
    </source>
</evidence>
<sequence length="358" mass="37497">MVDGGEILYVGCYTAEAGGRGEGVVAVRRDPVTGALDPLGTVAPTESPSFLVRHPSLPVLYAVNESAEGTVSAWAIDADAPARPGLRPLGSWSTGGDSPCHLAVAPDGGYIFAANYGSGSVSVHPLDLAGVPGERTDLRVHDGHGPDPERQERAHAHMVSPDPAGGALLAVDLGTDTVYRYDLDHSRGRLLPREPVTRTRPGTGPRHLARHPDGHRLYLAGELDATVVAYSRESGGTLRERGRVAASARHGLVQPSEITVRPDGRFLYVGNRGVGTISVFALDAEVPRYVTEVATGGTWPRHFTLIGTHLYVADERSDVVSVFVVDPTGGVPEPAGSVAVPSPTCVLGPPAPPAEAIR</sequence>
<dbReference type="RefSeq" id="WP_121156690.1">
    <property type="nucleotide sequence ID" value="NZ_RBKT01000001.1"/>
</dbReference>
<name>A0A495JGH4_9ACTN</name>
<dbReference type="PANTHER" id="PTHR30344">
    <property type="entry name" value="6-PHOSPHOGLUCONOLACTONASE-RELATED"/>
    <property type="match status" value="1"/>
</dbReference>
<accession>A0A495JGH4</accession>
<dbReference type="GO" id="GO:0017057">
    <property type="term" value="F:6-phosphogluconolactonase activity"/>
    <property type="evidence" value="ECO:0007669"/>
    <property type="project" value="TreeGrafter"/>
</dbReference>
<comment type="similarity">
    <text evidence="1">Belongs to the cycloisomerase 2 family.</text>
</comment>
<dbReference type="Pfam" id="PF10282">
    <property type="entry name" value="Lactonase"/>
    <property type="match status" value="1"/>
</dbReference>
<dbReference type="InterPro" id="IPR011048">
    <property type="entry name" value="Haem_d1_sf"/>
</dbReference>
<dbReference type="Gene3D" id="2.130.10.10">
    <property type="entry name" value="YVTN repeat-like/Quinoprotein amine dehydrogenase"/>
    <property type="match status" value="1"/>
</dbReference>
<dbReference type="OrthoDB" id="9790815at2"/>
<dbReference type="AlphaFoldDB" id="A0A495JGH4"/>
<dbReference type="PANTHER" id="PTHR30344:SF1">
    <property type="entry name" value="6-PHOSPHOGLUCONOLACTONASE"/>
    <property type="match status" value="1"/>
</dbReference>